<name>A0A6B8M2E8_9HYPH</name>
<dbReference type="NCBIfam" id="NF033672">
    <property type="entry name" value="mbn_chaper_assoc"/>
    <property type="match status" value="1"/>
</dbReference>
<dbReference type="AlphaFoldDB" id="A0A6B8M2E8"/>
<reference evidence="2 3" key="1">
    <citation type="submission" date="2019-09" db="EMBL/GenBank/DDBJ databases">
        <title>Isolation and complete genome sequencing of Methylocystis species.</title>
        <authorList>
            <person name="Rumah B.L."/>
            <person name="Stead C.E."/>
            <person name="Stevens B.C."/>
            <person name="Minton N.P."/>
            <person name="Grosse-Honebrink A."/>
            <person name="Zhang Y."/>
        </authorList>
    </citation>
    <scope>NUCLEOTIDE SEQUENCE [LARGE SCALE GENOMIC DNA]</scope>
    <source>
        <strain evidence="2 3">BRCS2</strain>
    </source>
</reference>
<sequence>MRTPIRNILTAALSVAIWSPAVAISDQDVVRDVLLKTFDKPEMRLTVDPVVIDGDVAVAGWVQGELGGRALLRRKGEAWTIDLCAGDALKESKSLEKLGLQKARADSLAAAIGAAEKKLDPAVLQKFSRFDGMFAVDENGGHVSTDPHHRPIQ</sequence>
<organism evidence="2 3">
    <name type="scientific">Methylocystis parvus</name>
    <dbReference type="NCBI Taxonomy" id="134"/>
    <lineage>
        <taxon>Bacteria</taxon>
        <taxon>Pseudomonadati</taxon>
        <taxon>Pseudomonadota</taxon>
        <taxon>Alphaproteobacteria</taxon>
        <taxon>Hyphomicrobiales</taxon>
        <taxon>Methylocystaceae</taxon>
        <taxon>Methylocystis</taxon>
    </lineage>
</organism>
<dbReference type="EMBL" id="CP044331">
    <property type="protein sequence ID" value="QGM99037.1"/>
    <property type="molecule type" value="Genomic_DNA"/>
</dbReference>
<keyword evidence="3" id="KW-1185">Reference proteome</keyword>
<evidence type="ECO:0000313" key="3">
    <source>
        <dbReference type="Proteomes" id="UP000422569"/>
    </source>
</evidence>
<dbReference type="KEGG" id="mpar:F7D14_17140"/>
<feature type="signal peptide" evidence="1">
    <location>
        <begin position="1"/>
        <end position="23"/>
    </location>
</feature>
<evidence type="ECO:0000313" key="2">
    <source>
        <dbReference type="EMBL" id="QGM99037.1"/>
    </source>
</evidence>
<proteinExistence type="predicted"/>
<evidence type="ECO:0000256" key="1">
    <source>
        <dbReference type="SAM" id="SignalP"/>
    </source>
</evidence>
<gene>
    <name evidence="2" type="ORF">F7D14_17140</name>
</gene>
<dbReference type="RefSeq" id="WP_016921467.1">
    <property type="nucleotide sequence ID" value="NZ_CP044331.1"/>
</dbReference>
<feature type="chain" id="PRO_5025681497" evidence="1">
    <location>
        <begin position="24"/>
        <end position="153"/>
    </location>
</feature>
<keyword evidence="1" id="KW-0732">Signal</keyword>
<protein>
    <submittedName>
        <fullName evidence="2">Copper uptake system-associated protein</fullName>
    </submittedName>
</protein>
<accession>A0A6B8M2E8</accession>
<dbReference type="Proteomes" id="UP000422569">
    <property type="component" value="Chromosome"/>
</dbReference>